<dbReference type="OrthoDB" id="257487at2"/>
<dbReference type="InterPro" id="IPR027417">
    <property type="entry name" value="P-loop_NTPase"/>
</dbReference>
<dbReference type="InterPro" id="IPR045001">
    <property type="entry name" value="DRG"/>
</dbReference>
<dbReference type="Pfam" id="PF02824">
    <property type="entry name" value="TGS"/>
    <property type="match status" value="1"/>
</dbReference>
<dbReference type="InterPro" id="IPR012676">
    <property type="entry name" value="TGS-like"/>
</dbReference>
<reference evidence="3" key="1">
    <citation type="submission" date="2016-10" db="EMBL/GenBank/DDBJ databases">
        <authorList>
            <person name="Varghese N."/>
            <person name="Submissions S."/>
        </authorList>
    </citation>
    <scope>NUCLEOTIDE SEQUENCE [LARGE SCALE GENOMIC DNA]</scope>
    <source>
        <strain evidence="3">DSM 13577</strain>
    </source>
</reference>
<proteinExistence type="predicted"/>
<gene>
    <name evidence="2" type="ORF">SAMN03080614_100955</name>
</gene>
<evidence type="ECO:0000259" key="1">
    <source>
        <dbReference type="PROSITE" id="PS51880"/>
    </source>
</evidence>
<dbReference type="STRING" id="1120990.SAMN03080614_100955"/>
<dbReference type="InterPro" id="IPR006073">
    <property type="entry name" value="GTP-bd"/>
</dbReference>
<dbReference type="CDD" id="cd01666">
    <property type="entry name" value="TGS_DRG"/>
    <property type="match status" value="1"/>
</dbReference>
<dbReference type="SUPFAM" id="SSF52540">
    <property type="entry name" value="P-loop containing nucleoside triphosphate hydrolases"/>
    <property type="match status" value="1"/>
</dbReference>
<organism evidence="2 3">
    <name type="scientific">Anaerobranca gottschalkii DSM 13577</name>
    <dbReference type="NCBI Taxonomy" id="1120990"/>
    <lineage>
        <taxon>Bacteria</taxon>
        <taxon>Bacillati</taxon>
        <taxon>Bacillota</taxon>
        <taxon>Clostridia</taxon>
        <taxon>Eubacteriales</taxon>
        <taxon>Proteinivoracaceae</taxon>
        <taxon>Anaerobranca</taxon>
    </lineage>
</organism>
<dbReference type="PRINTS" id="PR00326">
    <property type="entry name" value="GTP1OBG"/>
</dbReference>
<evidence type="ECO:0000313" key="3">
    <source>
        <dbReference type="Proteomes" id="UP000243819"/>
    </source>
</evidence>
<dbReference type="AlphaFoldDB" id="A0A1H9ZI16"/>
<evidence type="ECO:0000313" key="2">
    <source>
        <dbReference type="EMBL" id="SES81337.1"/>
    </source>
</evidence>
<accession>A0A1H9ZI16</accession>
<dbReference type="PANTHER" id="PTHR43127">
    <property type="entry name" value="DEVELOPMENTALLY-REGULATED GTP-BINDING PROTEIN 2"/>
    <property type="match status" value="1"/>
</dbReference>
<dbReference type="Gene3D" id="3.10.20.30">
    <property type="match status" value="1"/>
</dbReference>
<dbReference type="Gene3D" id="3.40.50.300">
    <property type="entry name" value="P-loop containing nucleotide triphosphate hydrolases"/>
    <property type="match status" value="1"/>
</dbReference>
<name>A0A1H9ZI16_9FIRM</name>
<sequence length="324" mass="36093">MPANLTPQYYEAEEAYKKATTIEEKIRALQEMLAVIPKHKGTDKLQGDIKKKISKLKKEAENNSKGKKSGFDPFNIEKQGAGQVFVLGYPNCGKSAFVGALTNAKTNVQDFPFATQQPVVGMIPFEEVYIQLIDTPPITEEGIPGNFSNALRHCDLILALVDLSSDNCVEQLQGIIDNLKKRNLLVENKSPKTFTLDDIIFLGTKSDHPTSADNLQIIYELISNCPKILPISIYSEELKSLPKVIYEKLNVVRIYTKAPGKKPDFERPYILKKGSTVMDLALEIHKDIAANLKSARVWGSAKFPGQSVEHTYLLADKDIVELLT</sequence>
<dbReference type="InterPro" id="IPR012675">
    <property type="entry name" value="Beta-grasp_dom_sf"/>
</dbReference>
<protein>
    <recommendedName>
        <fullName evidence="1">TGS domain-containing protein</fullName>
    </recommendedName>
</protein>
<dbReference type="Pfam" id="PF01926">
    <property type="entry name" value="MMR_HSR1"/>
    <property type="match status" value="1"/>
</dbReference>
<dbReference type="PROSITE" id="PS51880">
    <property type="entry name" value="TGS"/>
    <property type="match status" value="1"/>
</dbReference>
<dbReference type="RefSeq" id="WP_091349524.1">
    <property type="nucleotide sequence ID" value="NZ_FOIF01000009.1"/>
</dbReference>
<dbReference type="Proteomes" id="UP000243819">
    <property type="component" value="Unassembled WGS sequence"/>
</dbReference>
<dbReference type="GO" id="GO:0005525">
    <property type="term" value="F:GTP binding"/>
    <property type="evidence" value="ECO:0007669"/>
    <property type="project" value="InterPro"/>
</dbReference>
<dbReference type="EMBL" id="FOIF01000009">
    <property type="protein sequence ID" value="SES81337.1"/>
    <property type="molecule type" value="Genomic_DNA"/>
</dbReference>
<dbReference type="InterPro" id="IPR004095">
    <property type="entry name" value="TGS"/>
</dbReference>
<keyword evidence="3" id="KW-1185">Reference proteome</keyword>
<feature type="domain" description="TGS" evidence="1">
    <location>
        <begin position="250"/>
        <end position="324"/>
    </location>
</feature>
<dbReference type="SUPFAM" id="SSF81271">
    <property type="entry name" value="TGS-like"/>
    <property type="match status" value="1"/>
</dbReference>
<dbReference type="GO" id="GO:0003924">
    <property type="term" value="F:GTPase activity"/>
    <property type="evidence" value="ECO:0007669"/>
    <property type="project" value="InterPro"/>
</dbReference>